<dbReference type="EMBL" id="CP002349">
    <property type="protein sequence ID" value="ADR23185.1"/>
    <property type="molecule type" value="Genomic_DNA"/>
</dbReference>
<dbReference type="Proteomes" id="UP000008720">
    <property type="component" value="Chromosome"/>
</dbReference>
<dbReference type="HOGENOM" id="CLU_1832772_0_0_10"/>
<dbReference type="PROSITE" id="PS51257">
    <property type="entry name" value="PROKAR_LIPOPROTEIN"/>
    <property type="match status" value="1"/>
</dbReference>
<evidence type="ECO:0000256" key="1">
    <source>
        <dbReference type="SAM" id="SignalP"/>
    </source>
</evidence>
<evidence type="ECO:0000313" key="2">
    <source>
        <dbReference type="EMBL" id="ADR23185.1"/>
    </source>
</evidence>
<reference evidence="2 3" key="1">
    <citation type="journal article" date="2011" name="Stand. Genomic Sci.">
        <title>Complete genome sequence of Marivirga tractuosa type strain (H-43).</title>
        <authorList>
            <person name="Pagani I."/>
            <person name="Chertkov O."/>
            <person name="Lapidus A."/>
            <person name="Lucas S."/>
            <person name="Del Rio T.G."/>
            <person name="Tice H."/>
            <person name="Copeland A."/>
            <person name="Cheng J.F."/>
            <person name="Nolan M."/>
            <person name="Saunders E."/>
            <person name="Pitluck S."/>
            <person name="Held B."/>
            <person name="Goodwin L."/>
            <person name="Liolios K."/>
            <person name="Ovchinikova G."/>
            <person name="Ivanova N."/>
            <person name="Mavromatis K."/>
            <person name="Pati A."/>
            <person name="Chen A."/>
            <person name="Palaniappan K."/>
            <person name="Land M."/>
            <person name="Hauser L."/>
            <person name="Jeffries C.D."/>
            <person name="Detter J.C."/>
            <person name="Han C."/>
            <person name="Tapia R."/>
            <person name="Ngatchou-Djao O.D."/>
            <person name="Rohde M."/>
            <person name="Goker M."/>
            <person name="Spring S."/>
            <person name="Sikorski J."/>
            <person name="Woyke T."/>
            <person name="Bristow J."/>
            <person name="Eisen J.A."/>
            <person name="Markowitz V."/>
            <person name="Hugenholtz P."/>
            <person name="Klenk H.P."/>
            <person name="Kyrpides N.C."/>
        </authorList>
    </citation>
    <scope>NUCLEOTIDE SEQUENCE [LARGE SCALE GENOMIC DNA]</scope>
    <source>
        <strain evidence="3">ATCC 23168 / DSM 4126 / NBRC 15989 / NCIMB 1408 / VKM B-1430 / H-43</strain>
    </source>
</reference>
<feature type="signal peptide" evidence="1">
    <location>
        <begin position="1"/>
        <end position="19"/>
    </location>
</feature>
<keyword evidence="3" id="KW-1185">Reference proteome</keyword>
<dbReference type="OrthoDB" id="1165032at2"/>
<evidence type="ECO:0000313" key="3">
    <source>
        <dbReference type="Proteomes" id="UP000008720"/>
    </source>
</evidence>
<sequence length="140" mass="16146">MKISCLRIFLLLFSLSFFSCEEDKLNSAECDGNLFCTKEFRTISLEITNQEGNPIVLDDFYTFYDSRKKFEYELNDIQKRQGIYPVLTDAEMDEVEKEGTTLIFVGEKDGRNIVEHQMVIGHDCCHVILIEGESKIVIEG</sequence>
<name>E4TVC0_MARTH</name>
<gene>
    <name evidence="2" type="ordered locus">Ftrac_3211</name>
</gene>
<accession>E4TVC0</accession>
<dbReference type="KEGG" id="mtt:Ftrac_3211"/>
<organism evidence="2 3">
    <name type="scientific">Marivirga tractuosa (strain ATCC 23168 / DSM 4126 / NBRC 15989 / NCIMB 1408 / VKM B-1430 / H-43)</name>
    <name type="common">Microscilla tractuosa</name>
    <name type="synonym">Flexibacter tractuosus</name>
    <dbReference type="NCBI Taxonomy" id="643867"/>
    <lineage>
        <taxon>Bacteria</taxon>
        <taxon>Pseudomonadati</taxon>
        <taxon>Bacteroidota</taxon>
        <taxon>Cytophagia</taxon>
        <taxon>Cytophagales</taxon>
        <taxon>Marivirgaceae</taxon>
        <taxon>Marivirga</taxon>
    </lineage>
</organism>
<evidence type="ECO:0008006" key="4">
    <source>
        <dbReference type="Google" id="ProtNLM"/>
    </source>
</evidence>
<protein>
    <recommendedName>
        <fullName evidence="4">Lipoprotein</fullName>
    </recommendedName>
</protein>
<proteinExistence type="predicted"/>
<dbReference type="AlphaFoldDB" id="E4TVC0"/>
<dbReference type="STRING" id="643867.Ftrac_3211"/>
<feature type="chain" id="PRO_5003187362" description="Lipoprotein" evidence="1">
    <location>
        <begin position="20"/>
        <end position="140"/>
    </location>
</feature>
<dbReference type="RefSeq" id="WP_013455327.1">
    <property type="nucleotide sequence ID" value="NC_014759.1"/>
</dbReference>
<keyword evidence="1" id="KW-0732">Signal</keyword>